<keyword evidence="3" id="KW-1185">Reference proteome</keyword>
<dbReference type="EMBL" id="SRLO01006689">
    <property type="protein sequence ID" value="TNN28606.1"/>
    <property type="molecule type" value="Genomic_DNA"/>
</dbReference>
<gene>
    <name evidence="2" type="ORF">EYF80_061245</name>
</gene>
<reference evidence="2 3" key="1">
    <citation type="submission" date="2019-03" db="EMBL/GenBank/DDBJ databases">
        <title>First draft genome of Liparis tanakae, snailfish: a comprehensive survey of snailfish specific genes.</title>
        <authorList>
            <person name="Kim W."/>
            <person name="Song I."/>
            <person name="Jeong J.-H."/>
            <person name="Kim D."/>
            <person name="Kim S."/>
            <person name="Ryu S."/>
            <person name="Song J.Y."/>
            <person name="Lee S.K."/>
        </authorList>
    </citation>
    <scope>NUCLEOTIDE SEQUENCE [LARGE SCALE GENOMIC DNA]</scope>
    <source>
        <tissue evidence="2">Muscle</tissue>
    </source>
</reference>
<evidence type="ECO:0000313" key="2">
    <source>
        <dbReference type="EMBL" id="TNN28606.1"/>
    </source>
</evidence>
<dbReference type="AlphaFoldDB" id="A0A4Z2EIC8"/>
<name>A0A4Z2EIC8_9TELE</name>
<feature type="compositionally biased region" description="Basic and acidic residues" evidence="1">
    <location>
        <begin position="53"/>
        <end position="69"/>
    </location>
</feature>
<dbReference type="Proteomes" id="UP000314294">
    <property type="component" value="Unassembled WGS sequence"/>
</dbReference>
<evidence type="ECO:0000313" key="3">
    <source>
        <dbReference type="Proteomes" id="UP000314294"/>
    </source>
</evidence>
<organism evidence="2 3">
    <name type="scientific">Liparis tanakae</name>
    <name type="common">Tanaka's snailfish</name>
    <dbReference type="NCBI Taxonomy" id="230148"/>
    <lineage>
        <taxon>Eukaryota</taxon>
        <taxon>Metazoa</taxon>
        <taxon>Chordata</taxon>
        <taxon>Craniata</taxon>
        <taxon>Vertebrata</taxon>
        <taxon>Euteleostomi</taxon>
        <taxon>Actinopterygii</taxon>
        <taxon>Neopterygii</taxon>
        <taxon>Teleostei</taxon>
        <taxon>Neoteleostei</taxon>
        <taxon>Acanthomorphata</taxon>
        <taxon>Eupercaria</taxon>
        <taxon>Perciformes</taxon>
        <taxon>Cottioidei</taxon>
        <taxon>Cottales</taxon>
        <taxon>Liparidae</taxon>
        <taxon>Liparis</taxon>
    </lineage>
</organism>
<proteinExistence type="predicted"/>
<accession>A0A4Z2EIC8</accession>
<comment type="caution">
    <text evidence="2">The sequence shown here is derived from an EMBL/GenBank/DDBJ whole genome shotgun (WGS) entry which is preliminary data.</text>
</comment>
<evidence type="ECO:0000256" key="1">
    <source>
        <dbReference type="SAM" id="MobiDB-lite"/>
    </source>
</evidence>
<protein>
    <submittedName>
        <fullName evidence="2">Uncharacterized protein</fullName>
    </submittedName>
</protein>
<sequence>MACCTAVSILESEVESGPTGAPRREPTASAATEGFSFILQEEQGERRRRRHKETGWRDRRAERQAETNRQRSSPVRLGLHQLASSILFGLELHF</sequence>
<feature type="region of interest" description="Disordered" evidence="1">
    <location>
        <begin position="11"/>
        <end position="75"/>
    </location>
</feature>